<feature type="region of interest" description="Disordered" evidence="1">
    <location>
        <begin position="199"/>
        <end position="223"/>
    </location>
</feature>
<evidence type="ECO:0000256" key="2">
    <source>
        <dbReference type="SAM" id="SignalP"/>
    </source>
</evidence>
<dbReference type="EMBL" id="LJIJ01000313">
    <property type="protein sequence ID" value="ODM98892.1"/>
    <property type="molecule type" value="Genomic_DNA"/>
</dbReference>
<feature type="chain" id="PRO_5008904844" evidence="2">
    <location>
        <begin position="27"/>
        <end position="454"/>
    </location>
</feature>
<evidence type="ECO:0000313" key="3">
    <source>
        <dbReference type="EMBL" id="ODM98892.1"/>
    </source>
</evidence>
<evidence type="ECO:0000313" key="4">
    <source>
        <dbReference type="Proteomes" id="UP000094527"/>
    </source>
</evidence>
<feature type="signal peptide" evidence="2">
    <location>
        <begin position="1"/>
        <end position="26"/>
    </location>
</feature>
<proteinExistence type="predicted"/>
<gene>
    <name evidence="3" type="ORF">Ocin01_07789</name>
</gene>
<protein>
    <submittedName>
        <fullName evidence="3">Uncharacterized protein</fullName>
    </submittedName>
</protein>
<feature type="compositionally biased region" description="Polar residues" evidence="1">
    <location>
        <begin position="208"/>
        <end position="220"/>
    </location>
</feature>
<sequence length="454" mass="51741">MEVTTPTWIIFVIYCTQWLGVKQCVAVPIPTLVNHYYHSSKCNLNMKYRLSRHPEIYHDKFVFPNKDPLYFEEKSEKLRPSKLDMGQIFFPDDAPTTEKSYIIAEPETGARPIWSFHHRPSTDIQTIESTKPVLETNKKFAPVIDGSNKNKQLLQLPNTDSTYHNAPVRTMLPLSATKPSEPERVAAAVQEFYQWLKQSSPSRRRKPTVQNSSGGQPKSINENERNVRYHLSYGRHVIFLFLLFETHANPTATSPSSTTSEQVAASTLAVTNVTNVTEAVDLKERIDTTAFETESANSSHLELPSKNETEQPKTIPTEITVKLATDGDHLIQKIEEDAVAGNKTNVKQYTEKTRSWGGDYLVPDKNNPDKMITKYYRIDCVEKPEKTFCLKNGWTVARCHMLCMSQCNVNYRQSYDKLVDHEGECRMPILGKKKVGLHSFIVIIHGLIMQLGFD</sequence>
<dbReference type="OrthoDB" id="8287905at2759"/>
<reference evidence="3 4" key="1">
    <citation type="journal article" date="2016" name="Genome Biol. Evol.">
        <title>Gene Family Evolution Reflects Adaptation to Soil Environmental Stressors in the Genome of the Collembolan Orchesella cincta.</title>
        <authorList>
            <person name="Faddeeva-Vakhrusheva A."/>
            <person name="Derks M.F."/>
            <person name="Anvar S.Y."/>
            <person name="Agamennone V."/>
            <person name="Suring W."/>
            <person name="Smit S."/>
            <person name="van Straalen N.M."/>
            <person name="Roelofs D."/>
        </authorList>
    </citation>
    <scope>NUCLEOTIDE SEQUENCE [LARGE SCALE GENOMIC DNA]</scope>
    <source>
        <tissue evidence="3">Mixed pool</tissue>
    </source>
</reference>
<dbReference type="Proteomes" id="UP000094527">
    <property type="component" value="Unassembled WGS sequence"/>
</dbReference>
<feature type="region of interest" description="Disordered" evidence="1">
    <location>
        <begin position="293"/>
        <end position="313"/>
    </location>
</feature>
<keyword evidence="4" id="KW-1185">Reference proteome</keyword>
<name>A0A1D2N0U6_ORCCI</name>
<dbReference type="AlphaFoldDB" id="A0A1D2N0U6"/>
<evidence type="ECO:0000256" key="1">
    <source>
        <dbReference type="SAM" id="MobiDB-lite"/>
    </source>
</evidence>
<comment type="caution">
    <text evidence="3">The sequence shown here is derived from an EMBL/GenBank/DDBJ whole genome shotgun (WGS) entry which is preliminary data.</text>
</comment>
<organism evidence="3 4">
    <name type="scientific">Orchesella cincta</name>
    <name type="common">Springtail</name>
    <name type="synonym">Podura cincta</name>
    <dbReference type="NCBI Taxonomy" id="48709"/>
    <lineage>
        <taxon>Eukaryota</taxon>
        <taxon>Metazoa</taxon>
        <taxon>Ecdysozoa</taxon>
        <taxon>Arthropoda</taxon>
        <taxon>Hexapoda</taxon>
        <taxon>Collembola</taxon>
        <taxon>Entomobryomorpha</taxon>
        <taxon>Entomobryoidea</taxon>
        <taxon>Orchesellidae</taxon>
        <taxon>Orchesellinae</taxon>
        <taxon>Orchesella</taxon>
    </lineage>
</organism>
<keyword evidence="2" id="KW-0732">Signal</keyword>
<accession>A0A1D2N0U6</accession>